<gene>
    <name evidence="2" type="ORF">GCM10010136_21270</name>
</gene>
<protein>
    <recommendedName>
        <fullName evidence="4">CMD domain protein</fullName>
    </recommendedName>
</protein>
<evidence type="ECO:0000313" key="2">
    <source>
        <dbReference type="EMBL" id="GHC73100.1"/>
    </source>
</evidence>
<comment type="caution">
    <text evidence="2">The sequence shown here is derived from an EMBL/GenBank/DDBJ whole genome shotgun (WGS) entry which is preliminary data.</text>
</comment>
<organism evidence="2 3">
    <name type="scientific">Limoniibacter endophyticus</name>
    <dbReference type="NCBI Taxonomy" id="1565040"/>
    <lineage>
        <taxon>Bacteria</taxon>
        <taxon>Pseudomonadati</taxon>
        <taxon>Pseudomonadota</taxon>
        <taxon>Alphaproteobacteria</taxon>
        <taxon>Hyphomicrobiales</taxon>
        <taxon>Bartonellaceae</taxon>
        <taxon>Limoniibacter</taxon>
    </lineage>
</organism>
<dbReference type="RefSeq" id="WP_189489977.1">
    <property type="nucleotide sequence ID" value="NZ_BMZO01000006.1"/>
</dbReference>
<evidence type="ECO:0000313" key="3">
    <source>
        <dbReference type="Proteomes" id="UP000641137"/>
    </source>
</evidence>
<accession>A0A8J3GH82</accession>
<name>A0A8J3GH82_9HYPH</name>
<dbReference type="EMBL" id="BMZO01000006">
    <property type="protein sequence ID" value="GHC73100.1"/>
    <property type="molecule type" value="Genomic_DNA"/>
</dbReference>
<reference evidence="2" key="2">
    <citation type="submission" date="2020-09" db="EMBL/GenBank/DDBJ databases">
        <authorList>
            <person name="Sun Q."/>
            <person name="Kim S."/>
        </authorList>
    </citation>
    <scope>NUCLEOTIDE SEQUENCE</scope>
    <source>
        <strain evidence="2">KCTC 42097</strain>
    </source>
</reference>
<feature type="transmembrane region" description="Helical" evidence="1">
    <location>
        <begin position="140"/>
        <end position="160"/>
    </location>
</feature>
<dbReference type="Gene3D" id="1.20.1290.10">
    <property type="entry name" value="AhpD-like"/>
    <property type="match status" value="1"/>
</dbReference>
<proteinExistence type="predicted"/>
<evidence type="ECO:0000256" key="1">
    <source>
        <dbReference type="SAM" id="Phobius"/>
    </source>
</evidence>
<dbReference type="SUPFAM" id="SSF69118">
    <property type="entry name" value="AhpD-like"/>
    <property type="match status" value="1"/>
</dbReference>
<keyword evidence="3" id="KW-1185">Reference proteome</keyword>
<sequence>MADTQTDVIDEVLGLKPGSALMALREKREKIKHLTQTSYKAALLPKEPRNFSYALRAALAARMAALWNTQELVSHYQALLDSHGGADAVRPVADKSFDGGDDARLRAILAHVDLVTRQPRAATRENIDKLYVVGLDDRDIVTLAGIIAYVNYQILVVAGLRMLRDH</sequence>
<keyword evidence="1" id="KW-0812">Transmembrane</keyword>
<evidence type="ECO:0008006" key="4">
    <source>
        <dbReference type="Google" id="ProtNLM"/>
    </source>
</evidence>
<keyword evidence="1" id="KW-0472">Membrane</keyword>
<dbReference type="Proteomes" id="UP000641137">
    <property type="component" value="Unassembled WGS sequence"/>
</dbReference>
<keyword evidence="1" id="KW-1133">Transmembrane helix</keyword>
<dbReference type="AlphaFoldDB" id="A0A8J3GH82"/>
<dbReference type="InterPro" id="IPR029032">
    <property type="entry name" value="AhpD-like"/>
</dbReference>
<reference evidence="2" key="1">
    <citation type="journal article" date="2014" name="Int. J. Syst. Evol. Microbiol.">
        <title>Complete genome sequence of Corynebacterium casei LMG S-19264T (=DSM 44701T), isolated from a smear-ripened cheese.</title>
        <authorList>
            <consortium name="US DOE Joint Genome Institute (JGI-PGF)"/>
            <person name="Walter F."/>
            <person name="Albersmeier A."/>
            <person name="Kalinowski J."/>
            <person name="Ruckert C."/>
        </authorList>
    </citation>
    <scope>NUCLEOTIDE SEQUENCE</scope>
    <source>
        <strain evidence="2">KCTC 42097</strain>
    </source>
</reference>